<dbReference type="EMBL" id="LATX01000681">
    <property type="protein sequence ID" value="KTB45492.1"/>
    <property type="molecule type" value="Genomic_DNA"/>
</dbReference>
<dbReference type="Gene3D" id="3.30.420.10">
    <property type="entry name" value="Ribonuclease H-like superfamily/Ribonuclease H"/>
    <property type="match status" value="1"/>
</dbReference>
<dbReference type="GO" id="GO:0006310">
    <property type="term" value="P:DNA recombination"/>
    <property type="evidence" value="ECO:0007669"/>
    <property type="project" value="UniProtKB-KW"/>
</dbReference>
<dbReference type="InterPro" id="IPR036397">
    <property type="entry name" value="RNaseH_sf"/>
</dbReference>
<dbReference type="CDD" id="cd01647">
    <property type="entry name" value="RT_LTR"/>
    <property type="match status" value="1"/>
</dbReference>
<dbReference type="GO" id="GO:0004190">
    <property type="term" value="F:aspartic-type endopeptidase activity"/>
    <property type="evidence" value="ECO:0007669"/>
    <property type="project" value="UniProtKB-KW"/>
</dbReference>
<dbReference type="CDD" id="cd18972">
    <property type="entry name" value="CD_POL_like"/>
    <property type="match status" value="1"/>
</dbReference>
<dbReference type="EC" id="2.7.7.49" evidence="1"/>
<dbReference type="Gene3D" id="2.40.70.10">
    <property type="entry name" value="Acid Proteases"/>
    <property type="match status" value="1"/>
</dbReference>
<evidence type="ECO:0000256" key="10">
    <source>
        <dbReference type="ARBA" id="ARBA00022842"/>
    </source>
</evidence>
<accession>A0A0W0GAD7</accession>
<dbReference type="GO" id="GO:0006338">
    <property type="term" value="P:chromatin remodeling"/>
    <property type="evidence" value="ECO:0007669"/>
    <property type="project" value="UniProtKB-ARBA"/>
</dbReference>
<dbReference type="InterPro" id="IPR043502">
    <property type="entry name" value="DNA/RNA_pol_sf"/>
</dbReference>
<dbReference type="GO" id="GO:0003964">
    <property type="term" value="F:RNA-directed DNA polymerase activity"/>
    <property type="evidence" value="ECO:0007669"/>
    <property type="project" value="UniProtKB-KW"/>
</dbReference>
<dbReference type="InterPro" id="IPR021109">
    <property type="entry name" value="Peptidase_aspartic_dom_sf"/>
</dbReference>
<dbReference type="SMART" id="SM00298">
    <property type="entry name" value="CHROMO"/>
    <property type="match status" value="1"/>
</dbReference>
<gene>
    <name evidence="21" type="ORF">WG66_1933</name>
</gene>
<dbReference type="FunFam" id="3.30.70.270:FF:000063">
    <property type="entry name" value="Zinc knuckle domaincontaining protein"/>
    <property type="match status" value="1"/>
</dbReference>
<feature type="compositionally biased region" description="Acidic residues" evidence="17">
    <location>
        <begin position="1343"/>
        <end position="1362"/>
    </location>
</feature>
<feature type="compositionally biased region" description="Pro residues" evidence="17">
    <location>
        <begin position="1268"/>
        <end position="1278"/>
    </location>
</feature>
<evidence type="ECO:0000256" key="2">
    <source>
        <dbReference type="ARBA" id="ARBA00022670"/>
    </source>
</evidence>
<dbReference type="InterPro" id="IPR050951">
    <property type="entry name" value="Retrovirus_Pol_polyprotein"/>
</dbReference>
<feature type="region of interest" description="Disordered" evidence="17">
    <location>
        <begin position="1517"/>
        <end position="1543"/>
    </location>
</feature>
<keyword evidence="12" id="KW-0229">DNA integration</keyword>
<dbReference type="GO" id="GO:0003887">
    <property type="term" value="F:DNA-directed DNA polymerase activity"/>
    <property type="evidence" value="ECO:0007669"/>
    <property type="project" value="UniProtKB-KW"/>
</dbReference>
<protein>
    <recommendedName>
        <fullName evidence="1">RNA-directed DNA polymerase</fullName>
        <ecNumber evidence="1">2.7.7.49</ecNumber>
    </recommendedName>
</protein>
<feature type="compositionally biased region" description="Acidic residues" evidence="17">
    <location>
        <begin position="1531"/>
        <end position="1543"/>
    </location>
</feature>
<keyword evidence="14" id="KW-0239">DNA-directed DNA polymerase</keyword>
<dbReference type="FunFam" id="3.30.420.10:FF:000032">
    <property type="entry name" value="Retrovirus-related Pol polyprotein from transposon 297-like Protein"/>
    <property type="match status" value="1"/>
</dbReference>
<dbReference type="Proteomes" id="UP000054988">
    <property type="component" value="Unassembled WGS sequence"/>
</dbReference>
<evidence type="ECO:0000259" key="19">
    <source>
        <dbReference type="PROSITE" id="PS50878"/>
    </source>
</evidence>
<dbReference type="Gene3D" id="2.40.50.40">
    <property type="match status" value="1"/>
</dbReference>
<dbReference type="InterPro" id="IPR023780">
    <property type="entry name" value="Chromo_domain"/>
</dbReference>
<dbReference type="InterPro" id="IPR041588">
    <property type="entry name" value="Integrase_H2C2"/>
</dbReference>
<evidence type="ECO:0000256" key="15">
    <source>
        <dbReference type="ARBA" id="ARBA00023125"/>
    </source>
</evidence>
<dbReference type="CDD" id="cd00303">
    <property type="entry name" value="retropepsin_like"/>
    <property type="match status" value="1"/>
</dbReference>
<feature type="domain" description="Integrase catalytic" evidence="20">
    <location>
        <begin position="767"/>
        <end position="927"/>
    </location>
</feature>
<evidence type="ECO:0000256" key="14">
    <source>
        <dbReference type="ARBA" id="ARBA00022932"/>
    </source>
</evidence>
<evidence type="ECO:0000256" key="12">
    <source>
        <dbReference type="ARBA" id="ARBA00022908"/>
    </source>
</evidence>
<evidence type="ECO:0000256" key="4">
    <source>
        <dbReference type="ARBA" id="ARBA00022695"/>
    </source>
</evidence>
<dbReference type="Pfam" id="PF00385">
    <property type="entry name" value="Chromo"/>
    <property type="match status" value="1"/>
</dbReference>
<dbReference type="PANTHER" id="PTHR37984">
    <property type="entry name" value="PROTEIN CBG26694"/>
    <property type="match status" value="1"/>
</dbReference>
<dbReference type="InterPro" id="IPR012337">
    <property type="entry name" value="RNaseH-like_sf"/>
</dbReference>
<keyword evidence="3" id="KW-0808">Transferase</keyword>
<dbReference type="GO" id="GO:0046872">
    <property type="term" value="F:metal ion binding"/>
    <property type="evidence" value="ECO:0007669"/>
    <property type="project" value="UniProtKB-KW"/>
</dbReference>
<dbReference type="GO" id="GO:0006508">
    <property type="term" value="P:proteolysis"/>
    <property type="evidence" value="ECO:0007669"/>
    <property type="project" value="UniProtKB-KW"/>
</dbReference>
<dbReference type="SUPFAM" id="SSF54160">
    <property type="entry name" value="Chromo domain-like"/>
    <property type="match status" value="1"/>
</dbReference>
<evidence type="ECO:0000256" key="3">
    <source>
        <dbReference type="ARBA" id="ARBA00022679"/>
    </source>
</evidence>
<evidence type="ECO:0000256" key="11">
    <source>
        <dbReference type="ARBA" id="ARBA00022884"/>
    </source>
</evidence>
<evidence type="ECO:0000256" key="6">
    <source>
        <dbReference type="ARBA" id="ARBA00022723"/>
    </source>
</evidence>
<dbReference type="Gene3D" id="3.30.70.270">
    <property type="match status" value="2"/>
</dbReference>
<dbReference type="InterPro" id="IPR001584">
    <property type="entry name" value="Integrase_cat-core"/>
</dbReference>
<keyword evidence="11" id="KW-0694">RNA-binding</keyword>
<keyword evidence="15" id="KW-0238">DNA-binding</keyword>
<keyword evidence="9" id="KW-0378">Hydrolase</keyword>
<evidence type="ECO:0000256" key="5">
    <source>
        <dbReference type="ARBA" id="ARBA00022722"/>
    </source>
</evidence>
<dbReference type="InterPro" id="IPR043128">
    <property type="entry name" value="Rev_trsase/Diguanyl_cyclase"/>
</dbReference>
<sequence length="1543" mass="175733">MALPPVIISHFVLAKLDRNSMHIPLKYKGGTKDIETKALLDSGAGGRFISPGVARELGKKWIRLPEKIRVFNVDGTANKTAWITHVVELEFQIVGKEFKEHFMISGIGDEGIILGLPWLRHHNPAIDWQTGEIQFQPRRRIKIKRFTGVLDTLEPEDLIGAKTTASQEMAHQHGTVKREIEELVPEYLLGYKDRFEKGKAERFPPSRSYDHAIDLKPDFVPRNCKLYPLSPLEQQEQDKFLEENLRKGELNKGTVKNAYPLPLISELLDKLKGATIFTKLDLRNGYNNVRIKDGDQWKAAFKTNRGLFEPTVMFFGLSNSPATFQAFMNDVLSDFIDEGWCVVYMDDILIFSKDPEEHRRRTQRLMERLKNHDLFLKPEKCEFDVTEVVFLGMVIRPGYIAMDPVKLAGIADWEPPQTVKGVRAFLGFGNFYRKFIGKYAHVTRPLNDLLQKNRKFEWTSQCQIAFDLLKAKFLSEPILVMLDVDKPFVIEADALKWATGAVLKQKGVDGEWHPCRYLSKSFSPAERNYEIYDRELLAIYRALMEWRHYLMGGKFKVVVLSDHKNLTYFRTAQKLNRRQARWSLFLSEFDLGLVHVPGKSISQADALSRRSNETDEIDNDNEDVIVLPDRFFIRGINLELKDEIVERLGPDDFHKSALEQLLHQGVPPIKSALSDWKIENDLLFFQNRVYVPNDTDLRRHIVQSIHETPGVGHPGQWNTTEQVQRDFWWPGMVKFIKNFVDGCATCQQSKINTHPTRTPIQPIQAPQNSFPFQVCTMDLITDLPECDGMDSILVVVDHSSTKGVIFTPCTKTTDATKIAEILIQHLYKRFGLPDRIISDRDPRFAAEVFQEMGKQLSIKHSMSTAFHPQTDGETERVNRELEVYLRMFCAKEQTRWKEYLSLAEFAHNNWTHSVLKKSPFFMMMGYHPRPLPTVFERTTIPSIEERLQELKRVREETTSLLELARQHMIRREKQKLDVFEKGQKVWLEAKNLATGYPSKKLAPKREGPFAILEVLGPVTYKLDLPHQWKIHPVFHAALLSPYKQTDAHGPSFTEPPPDLIEGFEEYEVDAITGHRPKKRLREFLVSYTGYDSSHNRWIHMEGMENCLDLLKDYIKKHKLKPKDPIPVQPSQPARVASPVPTVSGEGQYGENITYPNSLKPNPYQLLHLFNTGQYDDQIRNAADQHNRLEPCVKSLFFLRGQRKLFERIVESCSLEIANQVMYTCNYQLGLEASLTDSEDEPTATVAPVPTSTTLVASSPDSPLNPESSPLPVPPPNFPTPSFILTPLPIPTSNLRSSPSTPSQIPSPGPQRPLTPEVFRHLKPQFRLTVEHIPAVGGEVAPEASEDEAEDDETENQTPENDDDLPKVSLRSPTPAQTPMMQLVDRVSALCADWSAISPEIARSTCVVDASQLNLDIRLATALTNEGLAALRVDSLIRAQTLCRMVAVMTMNGGTMTSPTTTSEENVESLMEEYDRDAQLLFVGADPKKVRMLTVEERMAMGWQPSSEVLATPRLGAVDEMPDDDCRPDTSYDYDAELYGDGES</sequence>
<reference evidence="21 22" key="1">
    <citation type="submission" date="2015-12" db="EMBL/GenBank/DDBJ databases">
        <title>Draft genome sequence of Moniliophthora roreri, the causal agent of frosty pod rot of cacao.</title>
        <authorList>
            <person name="Aime M.C."/>
            <person name="Diaz-Valderrama J.R."/>
            <person name="Kijpornyongpan T."/>
            <person name="Phillips-Mora W."/>
        </authorList>
    </citation>
    <scope>NUCLEOTIDE SEQUENCE [LARGE SCALE GENOMIC DNA]</scope>
    <source>
        <strain evidence="21 22">MCA 2952</strain>
    </source>
</reference>
<comment type="caution">
    <text evidence="21">The sequence shown here is derived from an EMBL/GenBank/DDBJ whole genome shotgun (WGS) entry which is preliminary data.</text>
</comment>
<keyword evidence="6" id="KW-0479">Metal-binding</keyword>
<dbReference type="InterPro" id="IPR000953">
    <property type="entry name" value="Chromo/chromo_shadow_dom"/>
</dbReference>
<dbReference type="GO" id="GO:0005634">
    <property type="term" value="C:nucleus"/>
    <property type="evidence" value="ECO:0007669"/>
    <property type="project" value="UniProtKB-ARBA"/>
</dbReference>
<keyword evidence="7" id="KW-0064">Aspartyl protease</keyword>
<dbReference type="FunFam" id="3.10.20.370:FF:000001">
    <property type="entry name" value="Retrovirus-related Pol polyprotein from transposon 17.6-like protein"/>
    <property type="match status" value="1"/>
</dbReference>
<evidence type="ECO:0000256" key="17">
    <source>
        <dbReference type="SAM" id="MobiDB-lite"/>
    </source>
</evidence>
<organism evidence="21 22">
    <name type="scientific">Moniliophthora roreri</name>
    <name type="common">Frosty pod rot fungus</name>
    <name type="synonym">Monilia roreri</name>
    <dbReference type="NCBI Taxonomy" id="221103"/>
    <lineage>
        <taxon>Eukaryota</taxon>
        <taxon>Fungi</taxon>
        <taxon>Dikarya</taxon>
        <taxon>Basidiomycota</taxon>
        <taxon>Agaricomycotina</taxon>
        <taxon>Agaricomycetes</taxon>
        <taxon>Agaricomycetidae</taxon>
        <taxon>Agaricales</taxon>
        <taxon>Marasmiineae</taxon>
        <taxon>Marasmiaceae</taxon>
        <taxon>Moniliophthora</taxon>
    </lineage>
</organism>
<dbReference type="PROSITE" id="PS50878">
    <property type="entry name" value="RT_POL"/>
    <property type="match status" value="1"/>
</dbReference>
<keyword evidence="5" id="KW-0540">Nuclease</keyword>
<evidence type="ECO:0000256" key="9">
    <source>
        <dbReference type="ARBA" id="ARBA00022801"/>
    </source>
</evidence>
<dbReference type="InterPro" id="IPR016197">
    <property type="entry name" value="Chromo-like_dom_sf"/>
</dbReference>
<dbReference type="Pfam" id="PF24626">
    <property type="entry name" value="SH3_Tf2-1"/>
    <property type="match status" value="1"/>
</dbReference>
<keyword evidence="4" id="KW-0548">Nucleotidyltransferase</keyword>
<dbReference type="Pfam" id="PF00078">
    <property type="entry name" value="RVT_1"/>
    <property type="match status" value="1"/>
</dbReference>
<dbReference type="SUPFAM" id="SSF56672">
    <property type="entry name" value="DNA/RNA polymerases"/>
    <property type="match status" value="1"/>
</dbReference>
<dbReference type="PROSITE" id="PS50994">
    <property type="entry name" value="INTEGRASE"/>
    <property type="match status" value="1"/>
</dbReference>
<dbReference type="GO" id="GO:0004519">
    <property type="term" value="F:endonuclease activity"/>
    <property type="evidence" value="ECO:0007669"/>
    <property type="project" value="UniProtKB-KW"/>
</dbReference>
<proteinExistence type="predicted"/>
<evidence type="ECO:0000256" key="16">
    <source>
        <dbReference type="ARBA" id="ARBA00023172"/>
    </source>
</evidence>
<dbReference type="GO" id="GO:0003723">
    <property type="term" value="F:RNA binding"/>
    <property type="evidence" value="ECO:0007669"/>
    <property type="project" value="UniProtKB-KW"/>
</dbReference>
<dbReference type="InterPro" id="IPR041373">
    <property type="entry name" value="RT_RNaseH"/>
</dbReference>
<dbReference type="PANTHER" id="PTHR37984:SF5">
    <property type="entry name" value="PROTEIN NYNRIN-LIKE"/>
    <property type="match status" value="1"/>
</dbReference>
<name>A0A0W0GAD7_MONRR</name>
<evidence type="ECO:0000259" key="20">
    <source>
        <dbReference type="PROSITE" id="PS50994"/>
    </source>
</evidence>
<evidence type="ECO:0000256" key="7">
    <source>
        <dbReference type="ARBA" id="ARBA00022750"/>
    </source>
</evidence>
<keyword evidence="2" id="KW-0645">Protease</keyword>
<dbReference type="Gene3D" id="1.10.340.70">
    <property type="match status" value="1"/>
</dbReference>
<dbReference type="GO" id="GO:0003677">
    <property type="term" value="F:DNA binding"/>
    <property type="evidence" value="ECO:0007669"/>
    <property type="project" value="UniProtKB-KW"/>
</dbReference>
<evidence type="ECO:0000259" key="18">
    <source>
        <dbReference type="PROSITE" id="PS50013"/>
    </source>
</evidence>
<dbReference type="Pfam" id="PF17917">
    <property type="entry name" value="RT_RNaseH"/>
    <property type="match status" value="1"/>
</dbReference>
<dbReference type="PROSITE" id="PS50013">
    <property type="entry name" value="CHROMO_2"/>
    <property type="match status" value="1"/>
</dbReference>
<feature type="region of interest" description="Disordered" evidence="17">
    <location>
        <begin position="1337"/>
        <end position="1376"/>
    </location>
</feature>
<feature type="region of interest" description="Disordered" evidence="17">
    <location>
        <begin position="1123"/>
        <end position="1148"/>
    </location>
</feature>
<feature type="domain" description="Chromo" evidence="18">
    <location>
        <begin position="1066"/>
        <end position="1125"/>
    </location>
</feature>
<evidence type="ECO:0000256" key="13">
    <source>
        <dbReference type="ARBA" id="ARBA00022918"/>
    </source>
</evidence>
<dbReference type="GO" id="GO:0015074">
    <property type="term" value="P:DNA integration"/>
    <property type="evidence" value="ECO:0007669"/>
    <property type="project" value="UniProtKB-KW"/>
</dbReference>
<dbReference type="InterPro" id="IPR056924">
    <property type="entry name" value="SH3_Tf2-1"/>
</dbReference>
<evidence type="ECO:0000256" key="8">
    <source>
        <dbReference type="ARBA" id="ARBA00022759"/>
    </source>
</evidence>
<dbReference type="CDD" id="cd09274">
    <property type="entry name" value="RNase_HI_RT_Ty3"/>
    <property type="match status" value="1"/>
</dbReference>
<dbReference type="InterPro" id="IPR000477">
    <property type="entry name" value="RT_dom"/>
</dbReference>
<feature type="compositionally biased region" description="Low complexity" evidence="17">
    <location>
        <begin position="1242"/>
        <end position="1267"/>
    </location>
</feature>
<dbReference type="Pfam" id="PF17921">
    <property type="entry name" value="Integrase_H2C2"/>
    <property type="match status" value="1"/>
</dbReference>
<evidence type="ECO:0000313" key="21">
    <source>
        <dbReference type="EMBL" id="KTB45492.1"/>
    </source>
</evidence>
<evidence type="ECO:0000313" key="22">
    <source>
        <dbReference type="Proteomes" id="UP000054988"/>
    </source>
</evidence>
<feature type="domain" description="Reverse transcriptase" evidence="19">
    <location>
        <begin position="201"/>
        <end position="395"/>
    </location>
</feature>
<keyword evidence="16" id="KW-0233">DNA recombination</keyword>
<keyword evidence="8" id="KW-0255">Endonuclease</keyword>
<dbReference type="SUPFAM" id="SSF53098">
    <property type="entry name" value="Ribonuclease H-like"/>
    <property type="match status" value="1"/>
</dbReference>
<evidence type="ECO:0000256" key="1">
    <source>
        <dbReference type="ARBA" id="ARBA00012493"/>
    </source>
</evidence>
<feature type="region of interest" description="Disordered" evidence="17">
    <location>
        <begin position="1238"/>
        <end position="1315"/>
    </location>
</feature>
<keyword evidence="10" id="KW-0460">Magnesium</keyword>
<keyword evidence="13 21" id="KW-0695">RNA-directed DNA polymerase</keyword>